<organism evidence="1 2">
    <name type="scientific">Cedecea neteri</name>
    <dbReference type="NCBI Taxonomy" id="158822"/>
    <lineage>
        <taxon>Bacteria</taxon>
        <taxon>Pseudomonadati</taxon>
        <taxon>Pseudomonadota</taxon>
        <taxon>Gammaproteobacteria</taxon>
        <taxon>Enterobacterales</taxon>
        <taxon>Enterobacteriaceae</taxon>
        <taxon>Cedecea</taxon>
    </lineage>
</organism>
<dbReference type="RefSeq" id="WP_061276877.1">
    <property type="nucleotide sequence ID" value="NZ_CP023525.1"/>
</dbReference>
<gene>
    <name evidence="1" type="ORF">CO704_22190</name>
</gene>
<dbReference type="Proteomes" id="UP000217979">
    <property type="component" value="Chromosome"/>
</dbReference>
<evidence type="ECO:0000313" key="2">
    <source>
        <dbReference type="Proteomes" id="UP000217979"/>
    </source>
</evidence>
<name>A0A291E3S3_9ENTR</name>
<accession>A0A291E3S3</accession>
<evidence type="ECO:0000313" key="1">
    <source>
        <dbReference type="EMBL" id="ATF94603.1"/>
    </source>
</evidence>
<protein>
    <submittedName>
        <fullName evidence="1">Uncharacterized protein</fullName>
    </submittedName>
</protein>
<proteinExistence type="predicted"/>
<sequence>MIYPVEIKSTSAAIPLKLNPKWVDEEDRKIRKYAPVIIHYKLVNAHVKTSMNIMLENRINICRDLARRPDKFGGHTSFSFNRNACRTIHSMKLKFTNIPIIVNSTGAATRIAKDLLSNYSLAWHPENARDEPVYLLVHKFEFEYYRQALSKVEYKNFYLISWDGGKMSGYGAARAAAIAFADALPYRPKQILLMDQDAALTEQTRHTNPVVKKSLLQAQIKAGYPQRTTIIGLGRGNPTRVSVPSFKNQLIPPQRTTHKAKYISRAPTQQIIAITAPFIDRHTDGIYPSFMVAGGEDMLMNCKLDIVTIKESNISCLDATIIKKELPVDLEHPEPPNRYWDNTQLNTLKKLYEVEKNYKISLTNFNGTVEQLIHSFIQKGIIKNSETDIYNTSANIVERILIFIYRSKFLPHNFDDSVFDNKTFIMSCR</sequence>
<dbReference type="EMBL" id="CP023525">
    <property type="protein sequence ID" value="ATF94603.1"/>
    <property type="molecule type" value="Genomic_DNA"/>
</dbReference>
<reference evidence="1 2" key="1">
    <citation type="submission" date="2017-09" db="EMBL/GenBank/DDBJ databases">
        <title>FDA dAtabase for Regulatory Grade micrObial Sequences (FDA-ARGOS): Supporting development and validation of Infectious Disease Dx tests.</title>
        <authorList>
            <person name="Minogue T."/>
            <person name="Wolcott M."/>
            <person name="Wasieloski L."/>
            <person name="Aguilar W."/>
            <person name="Moore D."/>
            <person name="Tallon L."/>
            <person name="Sadzewicz L."/>
            <person name="Ott S."/>
            <person name="Zhao X."/>
            <person name="Nagaraj S."/>
            <person name="Vavikolanu K."/>
            <person name="Aluvathingal J."/>
            <person name="Nadendla S."/>
            <person name="Sichtig H."/>
        </authorList>
    </citation>
    <scope>NUCLEOTIDE SEQUENCE [LARGE SCALE GENOMIC DNA]</scope>
    <source>
        <strain evidence="1 2">FDAARGOS_392</strain>
    </source>
</reference>
<dbReference type="AlphaFoldDB" id="A0A291E3S3"/>